<dbReference type="AlphaFoldDB" id="A0A4S4KLU1"/>
<evidence type="ECO:0000256" key="1">
    <source>
        <dbReference type="SAM" id="MobiDB-lite"/>
    </source>
</evidence>
<accession>A0A4S4KLU1</accession>
<comment type="caution">
    <text evidence="2">The sequence shown here is derived from an EMBL/GenBank/DDBJ whole genome shotgun (WGS) entry which is preliminary data.</text>
</comment>
<proteinExistence type="predicted"/>
<feature type="region of interest" description="Disordered" evidence="1">
    <location>
        <begin position="1"/>
        <end position="20"/>
    </location>
</feature>
<name>A0A4S4KLU1_9APHY</name>
<feature type="region of interest" description="Disordered" evidence="1">
    <location>
        <begin position="107"/>
        <end position="127"/>
    </location>
</feature>
<sequence length="127" mass="14285">MGPFRDPVTPGKDPASIDRRGLVGVGELTTPRWARGERRDEIEIDEQVDEVDEDELAEVIGEEVDGHREELEEEVDVPDSPWTIEAIDGEPDEIDETKVVERKSCIQDTPSHPKTGLHYRQAQTSLP</sequence>
<evidence type="ECO:0000313" key="2">
    <source>
        <dbReference type="EMBL" id="THG99046.1"/>
    </source>
</evidence>
<protein>
    <submittedName>
        <fullName evidence="2">Uncharacterized protein</fullName>
    </submittedName>
</protein>
<dbReference type="EMBL" id="SGPJ01000094">
    <property type="protein sequence ID" value="THG99046.1"/>
    <property type="molecule type" value="Genomic_DNA"/>
</dbReference>
<dbReference type="Proteomes" id="UP000309038">
    <property type="component" value="Unassembled WGS sequence"/>
</dbReference>
<organism evidence="2 3">
    <name type="scientific">Hermanssonia centrifuga</name>
    <dbReference type="NCBI Taxonomy" id="98765"/>
    <lineage>
        <taxon>Eukaryota</taxon>
        <taxon>Fungi</taxon>
        <taxon>Dikarya</taxon>
        <taxon>Basidiomycota</taxon>
        <taxon>Agaricomycotina</taxon>
        <taxon>Agaricomycetes</taxon>
        <taxon>Polyporales</taxon>
        <taxon>Meruliaceae</taxon>
        <taxon>Hermanssonia</taxon>
    </lineage>
</organism>
<evidence type="ECO:0000313" key="3">
    <source>
        <dbReference type="Proteomes" id="UP000309038"/>
    </source>
</evidence>
<keyword evidence="3" id="KW-1185">Reference proteome</keyword>
<gene>
    <name evidence="2" type="ORF">EW026_g3243</name>
</gene>
<reference evidence="2 3" key="1">
    <citation type="submission" date="2019-02" db="EMBL/GenBank/DDBJ databases">
        <title>Genome sequencing of the rare red list fungi Phlebia centrifuga.</title>
        <authorList>
            <person name="Buettner E."/>
            <person name="Kellner H."/>
        </authorList>
    </citation>
    <scope>NUCLEOTIDE SEQUENCE [LARGE SCALE GENOMIC DNA]</scope>
    <source>
        <strain evidence="2 3">DSM 108282</strain>
    </source>
</reference>